<evidence type="ECO:0000256" key="1">
    <source>
        <dbReference type="SAM" id="SignalP"/>
    </source>
</evidence>
<evidence type="ECO:0008006" key="4">
    <source>
        <dbReference type="Google" id="ProtNLM"/>
    </source>
</evidence>
<keyword evidence="3" id="KW-1185">Reference proteome</keyword>
<evidence type="ECO:0000313" key="3">
    <source>
        <dbReference type="Proteomes" id="UP000193144"/>
    </source>
</evidence>
<dbReference type="Proteomes" id="UP000193144">
    <property type="component" value="Unassembled WGS sequence"/>
</dbReference>
<comment type="caution">
    <text evidence="2">The sequence shown here is derived from an EMBL/GenBank/DDBJ whole genome shotgun (WGS) entry which is preliminary data.</text>
</comment>
<protein>
    <recommendedName>
        <fullName evidence="4">Secreted protein</fullName>
    </recommendedName>
</protein>
<gene>
    <name evidence="2" type="ORF">BCR34DRAFT_351289</name>
</gene>
<reference evidence="2 3" key="1">
    <citation type="submission" date="2016-07" db="EMBL/GenBank/DDBJ databases">
        <title>Pervasive Adenine N6-methylation of Active Genes in Fungi.</title>
        <authorList>
            <consortium name="DOE Joint Genome Institute"/>
            <person name="Mondo S.J."/>
            <person name="Dannebaum R.O."/>
            <person name="Kuo R.C."/>
            <person name="Labutti K."/>
            <person name="Haridas S."/>
            <person name="Kuo A."/>
            <person name="Salamov A."/>
            <person name="Ahrendt S.R."/>
            <person name="Lipzen A."/>
            <person name="Sullivan W."/>
            <person name="Andreopoulos W.B."/>
            <person name="Clum A."/>
            <person name="Lindquist E."/>
            <person name="Daum C."/>
            <person name="Ramamoorthy G.K."/>
            <person name="Gryganskyi A."/>
            <person name="Culley D."/>
            <person name="Magnuson J.K."/>
            <person name="James T.Y."/>
            <person name="O'Malley M.A."/>
            <person name="Stajich J.E."/>
            <person name="Spatafora J.W."/>
            <person name="Visel A."/>
            <person name="Grigoriev I.V."/>
        </authorList>
    </citation>
    <scope>NUCLEOTIDE SEQUENCE [LARGE SCALE GENOMIC DNA]</scope>
    <source>
        <strain evidence="2 3">CBS 115471</strain>
    </source>
</reference>
<name>A0A1Y1ZJ87_9PLEO</name>
<sequence length="95" mass="10682">MILLGLAIYFPTRFATSSTSCLRLCCLYSSNLSSIPHPRPILPDRVMFLFSQYGLRNPARRRKRGGKGDENALIEGVLTEHPNIGTHRQCHGKDL</sequence>
<dbReference type="EMBL" id="MCFA01000074">
    <property type="protein sequence ID" value="ORY10311.1"/>
    <property type="molecule type" value="Genomic_DNA"/>
</dbReference>
<dbReference type="AlphaFoldDB" id="A0A1Y1ZJ87"/>
<accession>A0A1Y1ZJ87</accession>
<feature type="chain" id="PRO_5012688771" description="Secreted protein" evidence="1">
    <location>
        <begin position="18"/>
        <end position="95"/>
    </location>
</feature>
<evidence type="ECO:0000313" key="2">
    <source>
        <dbReference type="EMBL" id="ORY10311.1"/>
    </source>
</evidence>
<feature type="signal peptide" evidence="1">
    <location>
        <begin position="1"/>
        <end position="17"/>
    </location>
</feature>
<keyword evidence="1" id="KW-0732">Signal</keyword>
<organism evidence="2 3">
    <name type="scientific">Clohesyomyces aquaticus</name>
    <dbReference type="NCBI Taxonomy" id="1231657"/>
    <lineage>
        <taxon>Eukaryota</taxon>
        <taxon>Fungi</taxon>
        <taxon>Dikarya</taxon>
        <taxon>Ascomycota</taxon>
        <taxon>Pezizomycotina</taxon>
        <taxon>Dothideomycetes</taxon>
        <taxon>Pleosporomycetidae</taxon>
        <taxon>Pleosporales</taxon>
        <taxon>Lindgomycetaceae</taxon>
        <taxon>Clohesyomyces</taxon>
    </lineage>
</organism>
<proteinExistence type="predicted"/>